<comment type="caution">
    <text evidence="1">The sequence shown here is derived from an EMBL/GenBank/DDBJ whole genome shotgun (WGS) entry which is preliminary data.</text>
</comment>
<dbReference type="STRING" id="1798373.A2154_03800"/>
<protein>
    <submittedName>
        <fullName evidence="1">Uncharacterized protein</fullName>
    </submittedName>
</protein>
<dbReference type="Proteomes" id="UP000176854">
    <property type="component" value="Unassembled WGS sequence"/>
</dbReference>
<name>A0A1F5Z9D7_9BACT</name>
<gene>
    <name evidence="1" type="ORF">A2154_03800</name>
</gene>
<dbReference type="AlphaFoldDB" id="A0A1F5Z9D7"/>
<evidence type="ECO:0000313" key="2">
    <source>
        <dbReference type="Proteomes" id="UP000176854"/>
    </source>
</evidence>
<reference evidence="1 2" key="1">
    <citation type="journal article" date="2016" name="Nat. Commun.">
        <title>Thousands of microbial genomes shed light on interconnected biogeochemical processes in an aquifer system.</title>
        <authorList>
            <person name="Anantharaman K."/>
            <person name="Brown C.T."/>
            <person name="Hug L.A."/>
            <person name="Sharon I."/>
            <person name="Castelle C.J."/>
            <person name="Probst A.J."/>
            <person name="Thomas B.C."/>
            <person name="Singh A."/>
            <person name="Wilkins M.J."/>
            <person name="Karaoz U."/>
            <person name="Brodie E.L."/>
            <person name="Williams K.H."/>
            <person name="Hubbard S.S."/>
            <person name="Banfield J.F."/>
        </authorList>
    </citation>
    <scope>NUCLEOTIDE SEQUENCE [LARGE SCALE GENOMIC DNA]</scope>
</reference>
<sequence>MGEAGLDTVTATRLLTGTGSPDYLPAGNFLVQQTVFDSLIRGSTSVFPLNFISDSQNIYRVLSMYVRRFTQLDPEDKSPFIDGNMESEIWTALGRSAQLYYDKGAIRTVGEKITKRLEETPLLREYLQDVWGTDEYVSLSGKLKAGSARAQAKGKYISGVPTYEKYKADREKQAQQAAFTDMIDISKLSAGDLAATFERVIAVRGLTTAPYSKQLAYFLDFPVIPDRALTRDEKVTISFIQNYIKLLTVWESALRQSREQKDMTYKAQLNQKLAKWIDASFDNKNTQARIAVLEDTARALAAKNIELGSEFLTALSGAKVHAGLMAFLRNNGYEIYGPDVDNPEEIRRWDVLSKADLVAVEDDKENNVTWIYIIDAKREDEFEMERDYRETLDRVIVINNSTIHSATEMDAITQTEKELKAEIGARGKIAVRRCIIYVPLIAMDNLGRIAQVESQEEILLRLKILRYKTYEMSLYLS</sequence>
<accession>A0A1F5Z9D7</accession>
<organism evidence="1 2">
    <name type="scientific">Candidatus Gottesmanbacteria bacterium RBG_16_43_7</name>
    <dbReference type="NCBI Taxonomy" id="1798373"/>
    <lineage>
        <taxon>Bacteria</taxon>
        <taxon>Candidatus Gottesmaniibacteriota</taxon>
    </lineage>
</organism>
<evidence type="ECO:0000313" key="1">
    <source>
        <dbReference type="EMBL" id="OGG08767.1"/>
    </source>
</evidence>
<dbReference type="EMBL" id="MFJC01000047">
    <property type="protein sequence ID" value="OGG08767.1"/>
    <property type="molecule type" value="Genomic_DNA"/>
</dbReference>
<proteinExistence type="predicted"/>